<accession>A0ABV7YRD2</accession>
<dbReference type="PRINTS" id="PR00111">
    <property type="entry name" value="ABHYDROLASE"/>
</dbReference>
<dbReference type="RefSeq" id="WP_205118122.1">
    <property type="nucleotide sequence ID" value="NZ_JAFBCM010000001.1"/>
</dbReference>
<dbReference type="PANTHER" id="PTHR43194:SF2">
    <property type="entry name" value="PEROXISOMAL MEMBRANE PROTEIN LPX1"/>
    <property type="match status" value="1"/>
</dbReference>
<dbReference type="Proteomes" id="UP001595699">
    <property type="component" value="Unassembled WGS sequence"/>
</dbReference>
<dbReference type="InterPro" id="IPR050228">
    <property type="entry name" value="Carboxylesterase_BioH"/>
</dbReference>
<feature type="chain" id="PRO_5047028004" evidence="1">
    <location>
        <begin position="26"/>
        <end position="295"/>
    </location>
</feature>
<feature type="signal peptide" evidence="1">
    <location>
        <begin position="1"/>
        <end position="25"/>
    </location>
</feature>
<dbReference type="PANTHER" id="PTHR43194">
    <property type="entry name" value="HYDROLASE ALPHA/BETA FOLD FAMILY"/>
    <property type="match status" value="1"/>
</dbReference>
<feature type="domain" description="AB hydrolase-1" evidence="2">
    <location>
        <begin position="57"/>
        <end position="282"/>
    </location>
</feature>
<evidence type="ECO:0000256" key="1">
    <source>
        <dbReference type="SAM" id="SignalP"/>
    </source>
</evidence>
<dbReference type="SUPFAM" id="SSF53474">
    <property type="entry name" value="alpha/beta-Hydrolases"/>
    <property type="match status" value="1"/>
</dbReference>
<dbReference type="Gene3D" id="3.40.50.1820">
    <property type="entry name" value="alpha/beta hydrolase"/>
    <property type="match status" value="1"/>
</dbReference>
<evidence type="ECO:0000259" key="2">
    <source>
        <dbReference type="Pfam" id="PF00561"/>
    </source>
</evidence>
<keyword evidence="4" id="KW-1185">Reference proteome</keyword>
<keyword evidence="3" id="KW-0378">Hydrolase</keyword>
<gene>
    <name evidence="3" type="ORF">ACFOUW_37625</name>
</gene>
<sequence>MIARLLATAFAALLLATLVPAAAEAAPSIHRSGYVEVDGARLFYEVKGPRHAAHRTPVILVHGLSLDHRMWDQQFGVLASTFLTYRFDLRGHGRSDPVTAPVGLHDNVVGFMDALGIDRAHLVGQSLGGNAVTEVAATRPERVAKLVLIDSGINGFAYPTPNVLQRIPTYLEIDKQQGRAAALRAWLRDPLFATSFGDPKVRPQLEKIIGGCDCSLFFNPAFQIRPPTFSRLGQVRAKTLVLIGTLDEPEFQAASTALDTFIPRSTRIDLPGAGHMSNMERPLPVTLATLFFLAS</sequence>
<reference evidence="4" key="1">
    <citation type="journal article" date="2019" name="Int. J. Syst. Evol. Microbiol.">
        <title>The Global Catalogue of Microorganisms (GCM) 10K type strain sequencing project: providing services to taxonomists for standard genome sequencing and annotation.</title>
        <authorList>
            <consortium name="The Broad Institute Genomics Platform"/>
            <consortium name="The Broad Institute Genome Sequencing Center for Infectious Disease"/>
            <person name="Wu L."/>
            <person name="Ma J."/>
        </authorList>
    </citation>
    <scope>NUCLEOTIDE SEQUENCE [LARGE SCALE GENOMIC DNA]</scope>
    <source>
        <strain evidence="4">CGMCC 4.7241</strain>
    </source>
</reference>
<dbReference type="EMBL" id="JBHRZH010000056">
    <property type="protein sequence ID" value="MFC3766599.1"/>
    <property type="molecule type" value="Genomic_DNA"/>
</dbReference>
<organism evidence="3 4">
    <name type="scientific">Tenggerimyces flavus</name>
    <dbReference type="NCBI Taxonomy" id="1708749"/>
    <lineage>
        <taxon>Bacteria</taxon>
        <taxon>Bacillati</taxon>
        <taxon>Actinomycetota</taxon>
        <taxon>Actinomycetes</taxon>
        <taxon>Propionibacteriales</taxon>
        <taxon>Nocardioidaceae</taxon>
        <taxon>Tenggerimyces</taxon>
    </lineage>
</organism>
<protein>
    <submittedName>
        <fullName evidence="3">Alpha/beta fold hydrolase</fullName>
    </submittedName>
</protein>
<evidence type="ECO:0000313" key="3">
    <source>
        <dbReference type="EMBL" id="MFC3766599.1"/>
    </source>
</evidence>
<proteinExistence type="predicted"/>
<dbReference type="Pfam" id="PF00561">
    <property type="entry name" value="Abhydrolase_1"/>
    <property type="match status" value="1"/>
</dbReference>
<keyword evidence="1" id="KW-0732">Signal</keyword>
<name>A0ABV7YRD2_9ACTN</name>
<dbReference type="InterPro" id="IPR029058">
    <property type="entry name" value="AB_hydrolase_fold"/>
</dbReference>
<dbReference type="GO" id="GO:0016787">
    <property type="term" value="F:hydrolase activity"/>
    <property type="evidence" value="ECO:0007669"/>
    <property type="project" value="UniProtKB-KW"/>
</dbReference>
<comment type="caution">
    <text evidence="3">The sequence shown here is derived from an EMBL/GenBank/DDBJ whole genome shotgun (WGS) entry which is preliminary data.</text>
</comment>
<evidence type="ECO:0000313" key="4">
    <source>
        <dbReference type="Proteomes" id="UP001595699"/>
    </source>
</evidence>
<dbReference type="InterPro" id="IPR000073">
    <property type="entry name" value="AB_hydrolase_1"/>
</dbReference>